<gene>
    <name evidence="9" type="ORF">SAMN00017405_1926</name>
</gene>
<dbReference type="NCBIfam" id="TIGR02135">
    <property type="entry name" value="phoU_full"/>
    <property type="match status" value="1"/>
</dbReference>
<dbReference type="FunFam" id="1.20.58.220:FF:000004">
    <property type="entry name" value="Phosphate-specific transport system accessory protein PhoU"/>
    <property type="match status" value="1"/>
</dbReference>
<evidence type="ECO:0000256" key="2">
    <source>
        <dbReference type="ARBA" id="ARBA00008107"/>
    </source>
</evidence>
<proteinExistence type="inferred from homology"/>
<dbReference type="RefSeq" id="WP_084053550.1">
    <property type="nucleotide sequence ID" value="NZ_FWWT01000020.1"/>
</dbReference>
<feature type="domain" description="PhoU" evidence="8">
    <location>
        <begin position="121"/>
        <end position="205"/>
    </location>
</feature>
<keyword evidence="5 7" id="KW-0963">Cytoplasm</keyword>
<dbReference type="Proteomes" id="UP000192731">
    <property type="component" value="Unassembled WGS sequence"/>
</dbReference>
<comment type="similarity">
    <text evidence="2 7">Belongs to the PhoU family.</text>
</comment>
<dbReference type="GO" id="GO:0006817">
    <property type="term" value="P:phosphate ion transport"/>
    <property type="evidence" value="ECO:0007669"/>
    <property type="project" value="UniProtKB-KW"/>
</dbReference>
<dbReference type="InterPro" id="IPR026022">
    <property type="entry name" value="PhoU_dom"/>
</dbReference>
<dbReference type="InterPro" id="IPR038078">
    <property type="entry name" value="PhoU-like_sf"/>
</dbReference>
<accession>A0A1W1VFS7</accession>
<dbReference type="PANTHER" id="PTHR42930">
    <property type="entry name" value="PHOSPHATE-SPECIFIC TRANSPORT SYSTEM ACCESSORY PROTEIN PHOU"/>
    <property type="match status" value="1"/>
</dbReference>
<keyword evidence="4 7" id="KW-0813">Transport</keyword>
<dbReference type="GO" id="GO:0045936">
    <property type="term" value="P:negative regulation of phosphate metabolic process"/>
    <property type="evidence" value="ECO:0007669"/>
    <property type="project" value="InterPro"/>
</dbReference>
<dbReference type="InterPro" id="IPR028366">
    <property type="entry name" value="PhoU"/>
</dbReference>
<dbReference type="Gene3D" id="1.20.58.220">
    <property type="entry name" value="Phosphate transport system protein phou homolog 2, domain 2"/>
    <property type="match status" value="1"/>
</dbReference>
<evidence type="ECO:0000256" key="3">
    <source>
        <dbReference type="ARBA" id="ARBA00011738"/>
    </source>
</evidence>
<evidence type="ECO:0000256" key="6">
    <source>
        <dbReference type="ARBA" id="ARBA00022592"/>
    </source>
</evidence>
<dbReference type="OrthoDB" id="9814256at2"/>
<sequence>MSRTLYAKALDELEKQILKMGGLVEEQINLSIMSLANQDLELAENIIIKDDIIDNLELEIEERCLKLIATQQPMAKDLRRISAGLKIITDLERIGDNAVDISKITIRIGTDKLIKPLIDLPRMALITQEMLKNSLDSYINGDVELALTLAKKDDQVDELHSQIFRELISYMFENPKNINQCAHLLFVSRYLERIADHATNIGENVIYMVKAERRSLNN</sequence>
<reference evidence="9 10" key="1">
    <citation type="submission" date="2017-04" db="EMBL/GenBank/DDBJ databases">
        <authorList>
            <person name="Afonso C.L."/>
            <person name="Miller P.J."/>
            <person name="Scott M.A."/>
            <person name="Spackman E."/>
            <person name="Goraichik I."/>
            <person name="Dimitrov K.M."/>
            <person name="Suarez D.L."/>
            <person name="Swayne D.E."/>
        </authorList>
    </citation>
    <scope>NUCLEOTIDE SEQUENCE [LARGE SCALE GENOMIC DNA]</scope>
    <source>
        <strain evidence="9 10">DSM 11270</strain>
    </source>
</reference>
<evidence type="ECO:0000313" key="9">
    <source>
        <dbReference type="EMBL" id="SMB92212.1"/>
    </source>
</evidence>
<keyword evidence="6 7" id="KW-0592">Phosphate transport</keyword>
<evidence type="ECO:0000256" key="7">
    <source>
        <dbReference type="PIRNR" id="PIRNR003107"/>
    </source>
</evidence>
<comment type="subcellular location">
    <subcellularLocation>
        <location evidence="1 7">Cytoplasm</location>
    </subcellularLocation>
</comment>
<dbReference type="STRING" id="656914.SAMN00017405_1926"/>
<dbReference type="GO" id="GO:0030643">
    <property type="term" value="P:intracellular phosphate ion homeostasis"/>
    <property type="evidence" value="ECO:0007669"/>
    <property type="project" value="InterPro"/>
</dbReference>
<dbReference type="GO" id="GO:0005737">
    <property type="term" value="C:cytoplasm"/>
    <property type="evidence" value="ECO:0007669"/>
    <property type="project" value="UniProtKB-SubCell"/>
</dbReference>
<dbReference type="PIRSF" id="PIRSF003107">
    <property type="entry name" value="PhoU"/>
    <property type="match status" value="1"/>
</dbReference>
<organism evidence="9 10">
    <name type="scientific">Desulfonispora thiosulfatigenes DSM 11270</name>
    <dbReference type="NCBI Taxonomy" id="656914"/>
    <lineage>
        <taxon>Bacteria</taxon>
        <taxon>Bacillati</taxon>
        <taxon>Bacillota</taxon>
        <taxon>Clostridia</taxon>
        <taxon>Eubacteriales</taxon>
        <taxon>Peptococcaceae</taxon>
        <taxon>Desulfonispora</taxon>
    </lineage>
</organism>
<comment type="function">
    <text evidence="7">Plays a role in the regulation of phosphate uptake.</text>
</comment>
<dbReference type="EMBL" id="FWWT01000020">
    <property type="protein sequence ID" value="SMB92212.1"/>
    <property type="molecule type" value="Genomic_DNA"/>
</dbReference>
<keyword evidence="10" id="KW-1185">Reference proteome</keyword>
<feature type="domain" description="PhoU" evidence="8">
    <location>
        <begin position="17"/>
        <end position="104"/>
    </location>
</feature>
<dbReference type="AlphaFoldDB" id="A0A1W1VFS7"/>
<dbReference type="PANTHER" id="PTHR42930:SF3">
    <property type="entry name" value="PHOSPHATE-SPECIFIC TRANSPORT SYSTEM ACCESSORY PROTEIN PHOU"/>
    <property type="match status" value="1"/>
</dbReference>
<evidence type="ECO:0000256" key="5">
    <source>
        <dbReference type="ARBA" id="ARBA00022490"/>
    </source>
</evidence>
<evidence type="ECO:0000256" key="1">
    <source>
        <dbReference type="ARBA" id="ARBA00004496"/>
    </source>
</evidence>
<dbReference type="Pfam" id="PF01895">
    <property type="entry name" value="PhoU"/>
    <property type="match status" value="2"/>
</dbReference>
<protein>
    <recommendedName>
        <fullName evidence="7">Phosphate-specific transport system accessory protein PhoU</fullName>
    </recommendedName>
</protein>
<dbReference type="SUPFAM" id="SSF109755">
    <property type="entry name" value="PhoU-like"/>
    <property type="match status" value="1"/>
</dbReference>
<evidence type="ECO:0000259" key="8">
    <source>
        <dbReference type="Pfam" id="PF01895"/>
    </source>
</evidence>
<comment type="subunit">
    <text evidence="3 7">Homodimer.</text>
</comment>
<evidence type="ECO:0000313" key="10">
    <source>
        <dbReference type="Proteomes" id="UP000192731"/>
    </source>
</evidence>
<name>A0A1W1VFS7_DESTI</name>
<evidence type="ECO:0000256" key="4">
    <source>
        <dbReference type="ARBA" id="ARBA00022448"/>
    </source>
</evidence>